<name>A0AA35SUB5_GEOBA</name>
<evidence type="ECO:0000313" key="1">
    <source>
        <dbReference type="EMBL" id="CAI8036305.1"/>
    </source>
</evidence>
<evidence type="ECO:0000313" key="2">
    <source>
        <dbReference type="Proteomes" id="UP001174909"/>
    </source>
</evidence>
<organism evidence="1 2">
    <name type="scientific">Geodia barretti</name>
    <name type="common">Barrett's horny sponge</name>
    <dbReference type="NCBI Taxonomy" id="519541"/>
    <lineage>
        <taxon>Eukaryota</taxon>
        <taxon>Metazoa</taxon>
        <taxon>Porifera</taxon>
        <taxon>Demospongiae</taxon>
        <taxon>Heteroscleromorpha</taxon>
        <taxon>Tetractinellida</taxon>
        <taxon>Astrophorina</taxon>
        <taxon>Geodiidae</taxon>
        <taxon>Geodia</taxon>
    </lineage>
</organism>
<dbReference type="Proteomes" id="UP001174909">
    <property type="component" value="Unassembled WGS sequence"/>
</dbReference>
<sequence length="378" mass="42504">MAHNFVVTDTSPPPKSSIAYTVCGAQTIATECLIIPCDGDAHSRIPPSREKPPGSVVYRMLTSSDILDKVIFSRSSSGMNPTPLPEVARDVTAIENLIGSDPLKTHKETVYETAMQSKPGFSKKLAYLEKIQSFLCECKEMSGALIWFAGHGEMETGDWVVGNDHDTVTFEEVLELYVKFFFNRILYIVCDCCYSGTWVTKLAKKLDELGIGACGHEAKKNHFFLKVVASCKEKEKAGDGFFRAEGVCAAEDHSMQFPHNKFLRGSQKTMVLDTTSMRCFRDPSTECSLHKMERKHQWKWVDLLKKHESLSKRFEFVCSTNYWYAVFFHESKCDKMVEISENKLSSCGFIVAKGKRANPSTRSCVQTVPILSPELRPP</sequence>
<proteinExistence type="predicted"/>
<protein>
    <submittedName>
        <fullName evidence="1">Uncharacterized protein</fullName>
    </submittedName>
</protein>
<gene>
    <name evidence="1" type="ORF">GBAR_LOCUS20352</name>
</gene>
<comment type="caution">
    <text evidence="1">The sequence shown here is derived from an EMBL/GenBank/DDBJ whole genome shotgun (WGS) entry which is preliminary data.</text>
</comment>
<reference evidence="1" key="1">
    <citation type="submission" date="2023-03" db="EMBL/GenBank/DDBJ databases">
        <authorList>
            <person name="Steffen K."/>
            <person name="Cardenas P."/>
        </authorList>
    </citation>
    <scope>NUCLEOTIDE SEQUENCE</scope>
</reference>
<keyword evidence="2" id="KW-1185">Reference proteome</keyword>
<dbReference type="AlphaFoldDB" id="A0AA35SUB5"/>
<dbReference type="EMBL" id="CASHTH010002860">
    <property type="protein sequence ID" value="CAI8036305.1"/>
    <property type="molecule type" value="Genomic_DNA"/>
</dbReference>
<accession>A0AA35SUB5</accession>